<organism evidence="2">
    <name type="scientific">Anopheles funestus</name>
    <name type="common">African malaria mosquito</name>
    <dbReference type="NCBI Taxonomy" id="62324"/>
    <lineage>
        <taxon>Eukaryota</taxon>
        <taxon>Metazoa</taxon>
        <taxon>Ecdysozoa</taxon>
        <taxon>Arthropoda</taxon>
        <taxon>Hexapoda</taxon>
        <taxon>Insecta</taxon>
        <taxon>Pterygota</taxon>
        <taxon>Neoptera</taxon>
        <taxon>Endopterygota</taxon>
        <taxon>Diptera</taxon>
        <taxon>Nematocera</taxon>
        <taxon>Culicoidea</taxon>
        <taxon>Culicidae</taxon>
        <taxon>Anophelinae</taxon>
        <taxon>Anopheles</taxon>
    </lineage>
</organism>
<feature type="region of interest" description="Disordered" evidence="1">
    <location>
        <begin position="83"/>
        <end position="126"/>
    </location>
</feature>
<proteinExistence type="predicted"/>
<evidence type="ECO:0000313" key="2">
    <source>
        <dbReference type="EnsemblMetazoa" id="AFUN003908-PA"/>
    </source>
</evidence>
<name>A0A182RCI9_ANOFN</name>
<dbReference type="EnsemblMetazoa" id="AFUN003908-RA">
    <property type="protein sequence ID" value="AFUN003908-PA"/>
    <property type="gene ID" value="AFUN003908"/>
</dbReference>
<protein>
    <submittedName>
        <fullName evidence="2">Uncharacterized protein</fullName>
    </submittedName>
</protein>
<feature type="region of interest" description="Disordered" evidence="1">
    <location>
        <begin position="1"/>
        <end position="30"/>
    </location>
</feature>
<dbReference type="AlphaFoldDB" id="A0A182RCI9"/>
<dbReference type="VEuPathDB" id="VectorBase:AFUN003908"/>
<dbReference type="VEuPathDB" id="VectorBase:AFUN2_012089"/>
<evidence type="ECO:0000256" key="1">
    <source>
        <dbReference type="SAM" id="MobiDB-lite"/>
    </source>
</evidence>
<sequence>MADKDRISFLCSDEANVDEPKQGNNKENASAGLKTVGVEWDTNQQNQPRAPKLTVYERNYQFARIYDNKRCALKTEKDAVAKSQRQFKATPMPIAQTPPKTQHLPKFTIPCTPLVLKRTPHSTRKN</sequence>
<reference evidence="2" key="1">
    <citation type="submission" date="2020-05" db="UniProtKB">
        <authorList>
            <consortium name="EnsemblMetazoa"/>
        </authorList>
    </citation>
    <scope>IDENTIFICATION</scope>
    <source>
        <strain evidence="2">FUMOZ</strain>
    </source>
</reference>
<accession>A0A182RCI9</accession>